<keyword evidence="2" id="KW-1133">Transmembrane helix</keyword>
<reference evidence="3 4" key="1">
    <citation type="journal article" date="2019" name="Int. J. Syst. Evol. Microbiol.">
        <title>The Global Catalogue of Microorganisms (GCM) 10K type strain sequencing project: providing services to taxonomists for standard genome sequencing and annotation.</title>
        <authorList>
            <consortium name="The Broad Institute Genomics Platform"/>
            <consortium name="The Broad Institute Genome Sequencing Center for Infectious Disease"/>
            <person name="Wu L."/>
            <person name="Ma J."/>
        </authorList>
    </citation>
    <scope>NUCLEOTIDE SEQUENCE [LARGE SCALE GENOMIC DNA]</scope>
    <source>
        <strain evidence="3 4">JCM 13929</strain>
    </source>
</reference>
<dbReference type="EMBL" id="BAAAMU010000020">
    <property type="protein sequence ID" value="GAA1633474.1"/>
    <property type="molecule type" value="Genomic_DNA"/>
</dbReference>
<keyword evidence="2" id="KW-0472">Membrane</keyword>
<dbReference type="Proteomes" id="UP001500064">
    <property type="component" value="Unassembled WGS sequence"/>
</dbReference>
<keyword evidence="4" id="KW-1185">Reference proteome</keyword>
<gene>
    <name evidence="3" type="ORF">GCM10009733_033060</name>
</gene>
<name>A0ABN2F6Y0_9ACTN</name>
<evidence type="ECO:0000256" key="1">
    <source>
        <dbReference type="SAM" id="MobiDB-lite"/>
    </source>
</evidence>
<comment type="caution">
    <text evidence="3">The sequence shown here is derived from an EMBL/GenBank/DDBJ whole genome shotgun (WGS) entry which is preliminary data.</text>
</comment>
<keyword evidence="2" id="KW-0812">Transmembrane</keyword>
<feature type="region of interest" description="Disordered" evidence="1">
    <location>
        <begin position="51"/>
        <end position="72"/>
    </location>
</feature>
<proteinExistence type="predicted"/>
<protein>
    <recommendedName>
        <fullName evidence="5">DUF3558 domain-containing protein</fullName>
    </recommendedName>
</protein>
<organism evidence="3 4">
    <name type="scientific">Nonomuraea maheshkhaliensis</name>
    <dbReference type="NCBI Taxonomy" id="419590"/>
    <lineage>
        <taxon>Bacteria</taxon>
        <taxon>Bacillati</taxon>
        <taxon>Actinomycetota</taxon>
        <taxon>Actinomycetes</taxon>
        <taxon>Streptosporangiales</taxon>
        <taxon>Streptosporangiaceae</taxon>
        <taxon>Nonomuraea</taxon>
    </lineage>
</organism>
<evidence type="ECO:0000256" key="2">
    <source>
        <dbReference type="SAM" id="Phobius"/>
    </source>
</evidence>
<feature type="compositionally biased region" description="Basic and acidic residues" evidence="1">
    <location>
        <begin position="59"/>
        <end position="68"/>
    </location>
</feature>
<evidence type="ECO:0000313" key="4">
    <source>
        <dbReference type="Proteomes" id="UP001500064"/>
    </source>
</evidence>
<evidence type="ECO:0008006" key="5">
    <source>
        <dbReference type="Google" id="ProtNLM"/>
    </source>
</evidence>
<feature type="transmembrane region" description="Helical" evidence="2">
    <location>
        <begin position="24"/>
        <end position="48"/>
    </location>
</feature>
<sequence length="473" mass="48958">MSTPYPPSHGPVRPQPSSGGVKGWLIGLVVGLGVLMVAGVVTGGWLLLRAGGGGGPRPEVNDSADRGRGVPSATPGVVAVELRGLTGDQLCEVVPGAYRKTLVADGKYGGKDASTGVATEVEKRAACSWHNSRMEVGGGALGYRSLKISARAGGSGSRNALEQAKEEFGRGRTSHERRVNVRDGVRVDGRTSGSSFGPVKKLDLGDASYSQSSIGHSGLFATVYVREGPWLIEVAYGGDNRTGARYPTGDSVREAAGKVAGLVAAELAKDAGDVKLSGPCAVLTGSDIEAAFFPAVQGPSVGGNSGRIRQTSCTWKISEPVEHEPGRQFSVRGGTLGVRVVDWGKGGSGAAFQFDRAAAKFDRYHAKGGIGDARLRTDYEARQNLPGLGEKAFAVVSATYRPGRPEEGPVREVQVQVLVGERTIEFSYRGTNTGGGLVDEAGYRAPALDPSGARASVVRLAKILVSGIASSGS</sequence>
<accession>A0ABN2F6Y0</accession>
<evidence type="ECO:0000313" key="3">
    <source>
        <dbReference type="EMBL" id="GAA1633474.1"/>
    </source>
</evidence>